<keyword evidence="9 15" id="KW-0067">ATP-binding</keyword>
<dbReference type="PROSITE" id="PS50975">
    <property type="entry name" value="ATP_GRASP"/>
    <property type="match status" value="1"/>
</dbReference>
<dbReference type="InterPro" id="IPR011761">
    <property type="entry name" value="ATP-grasp"/>
</dbReference>
<dbReference type="SMART" id="SM01209">
    <property type="entry name" value="GARS_A"/>
    <property type="match status" value="1"/>
</dbReference>
<dbReference type="FunFam" id="3.40.50.20:FF:000006">
    <property type="entry name" value="Phosphoribosylamine--glycine ligase, chloroplastic"/>
    <property type="match status" value="1"/>
</dbReference>
<dbReference type="FunFam" id="3.30.470.20:FF:000018">
    <property type="entry name" value="Trifunctional purine biosynthetic protein adenosine-3"/>
    <property type="match status" value="1"/>
</dbReference>
<evidence type="ECO:0000256" key="10">
    <source>
        <dbReference type="ARBA" id="ARBA00023211"/>
    </source>
</evidence>
<comment type="pathway">
    <text evidence="3 14">Purine metabolism; IMP biosynthesis via de novo pathway; N(1)-(5-phospho-D-ribosyl)glycinamide from 5-phospho-alpha-D-ribose 1-diphosphate: step 2/2.</text>
</comment>
<dbReference type="Gene3D" id="3.30.1490.20">
    <property type="entry name" value="ATP-grasp fold, A domain"/>
    <property type="match status" value="1"/>
</dbReference>
<dbReference type="EMBL" id="BDQK01000013">
    <property type="protein sequence ID" value="GBF81536.1"/>
    <property type="molecule type" value="Genomic_DNA"/>
</dbReference>
<keyword evidence="7 15" id="KW-0547">Nucleotide-binding</keyword>
<dbReference type="FunFam" id="3.90.600.10:FF:000001">
    <property type="entry name" value="Trifunctional purine biosynthetic protein adenosine-3"/>
    <property type="match status" value="1"/>
</dbReference>
<evidence type="ECO:0000256" key="4">
    <source>
        <dbReference type="ARBA" id="ARBA00013255"/>
    </source>
</evidence>
<evidence type="ECO:0000256" key="5">
    <source>
        <dbReference type="ARBA" id="ARBA00022598"/>
    </source>
</evidence>
<dbReference type="GO" id="GO:0004637">
    <property type="term" value="F:phosphoribosylamine-glycine ligase activity"/>
    <property type="evidence" value="ECO:0007669"/>
    <property type="project" value="UniProtKB-UniRule"/>
</dbReference>
<dbReference type="Gene3D" id="3.90.600.10">
    <property type="entry name" value="Phosphoribosylglycinamide synthetase, C-terminal domain"/>
    <property type="match status" value="1"/>
</dbReference>
<dbReference type="HAMAP" id="MF_00138">
    <property type="entry name" value="GARS"/>
    <property type="match status" value="1"/>
</dbReference>
<dbReference type="RefSeq" id="WP_124978232.1">
    <property type="nucleotide sequence ID" value="NZ_BDQK01000013.1"/>
</dbReference>
<dbReference type="OrthoDB" id="9807240at2"/>
<proteinExistence type="inferred from homology"/>
<evidence type="ECO:0000256" key="11">
    <source>
        <dbReference type="ARBA" id="ARBA00038345"/>
    </source>
</evidence>
<dbReference type="PANTHER" id="PTHR43472:SF1">
    <property type="entry name" value="PHOSPHORIBOSYLAMINE--GLYCINE LIGASE, CHLOROPLASTIC"/>
    <property type="match status" value="1"/>
</dbReference>
<comment type="cofactor">
    <cofactor evidence="2">
        <name>Mg(2+)</name>
        <dbReference type="ChEBI" id="CHEBI:18420"/>
    </cofactor>
</comment>
<dbReference type="InterPro" id="IPR037123">
    <property type="entry name" value="PRibGlycinamide_synth_C_sf"/>
</dbReference>
<dbReference type="UniPathway" id="UPA00074">
    <property type="reaction ID" value="UER00125"/>
</dbReference>
<dbReference type="NCBIfam" id="TIGR00877">
    <property type="entry name" value="purD"/>
    <property type="match status" value="1"/>
</dbReference>
<sequence length="419" mass="44623">MKVLVVGNGGREHTLAWKLLESPQVELCICVPGNGGTALLSKCQNIPVNVEDIEKIAQICQEKSIDLVVVGPEIPLALGITDRLQQQGIKVFGPTQEGAKIESSKSWAKTLMAEAGIAIAKGETFTDASAAKAYITRQGAPIVVKADTLAAGKGVIVAQTIEEAQNAVDTLMAEGFSHLVVEECLIGEEVSVLALTDGISVRSLLPAQDHKRIGEGDTGPNTGGMGVYAPAPIATPALLQRIQTEILEPTVKALRDRGIDYRGVLYAGLMITPQGEAIVLEYNCRFGDPETQAILPLLKTPLDEVLLACVEQRLGEFQPLEWHPGSAVCVVMASGGYPGSYEKGKAITGIEQAEGLGVTVFQAGTRLNGDRLVTDGGRVLGVTALGQNFNEAITLVYQGVEQIDFEGQYYRRDIGHQVR</sequence>
<dbReference type="InterPro" id="IPR020562">
    <property type="entry name" value="PRibGlycinamide_synth_N"/>
</dbReference>
<gene>
    <name evidence="14" type="primary">purD</name>
    <name evidence="17" type="ORF">AsFPU1_2950</name>
</gene>
<evidence type="ECO:0000256" key="3">
    <source>
        <dbReference type="ARBA" id="ARBA00005174"/>
    </source>
</evidence>
<evidence type="ECO:0000256" key="12">
    <source>
        <dbReference type="ARBA" id="ARBA00042242"/>
    </source>
</evidence>
<keyword evidence="5 14" id="KW-0436">Ligase</keyword>
<dbReference type="SUPFAM" id="SSF56059">
    <property type="entry name" value="Glutathione synthetase ATP-binding domain-like"/>
    <property type="match status" value="1"/>
</dbReference>
<dbReference type="SMART" id="SM01210">
    <property type="entry name" value="GARS_C"/>
    <property type="match status" value="1"/>
</dbReference>
<comment type="cofactor">
    <cofactor evidence="1">
        <name>Mn(2+)</name>
        <dbReference type="ChEBI" id="CHEBI:29035"/>
    </cofactor>
</comment>
<comment type="similarity">
    <text evidence="11 14">Belongs to the GARS family.</text>
</comment>
<feature type="domain" description="ATP-grasp" evidence="16">
    <location>
        <begin position="109"/>
        <end position="311"/>
    </location>
</feature>
<dbReference type="Pfam" id="PF02843">
    <property type="entry name" value="GARS_C"/>
    <property type="match status" value="1"/>
</dbReference>
<evidence type="ECO:0000256" key="2">
    <source>
        <dbReference type="ARBA" id="ARBA00001946"/>
    </source>
</evidence>
<accession>A0A401IJZ3</accession>
<evidence type="ECO:0000256" key="1">
    <source>
        <dbReference type="ARBA" id="ARBA00001936"/>
    </source>
</evidence>
<evidence type="ECO:0000256" key="6">
    <source>
        <dbReference type="ARBA" id="ARBA00022723"/>
    </source>
</evidence>
<evidence type="ECO:0000313" key="18">
    <source>
        <dbReference type="Proteomes" id="UP000287247"/>
    </source>
</evidence>
<dbReference type="InterPro" id="IPR020560">
    <property type="entry name" value="PRibGlycinamide_synth_C-dom"/>
</dbReference>
<evidence type="ECO:0000256" key="14">
    <source>
        <dbReference type="HAMAP-Rule" id="MF_00138"/>
    </source>
</evidence>
<evidence type="ECO:0000256" key="7">
    <source>
        <dbReference type="ARBA" id="ARBA00022741"/>
    </source>
</evidence>
<evidence type="ECO:0000256" key="13">
    <source>
        <dbReference type="ARBA" id="ARBA00042864"/>
    </source>
</evidence>
<dbReference type="PANTHER" id="PTHR43472">
    <property type="entry name" value="PHOSPHORIBOSYLAMINE--GLYCINE LIGASE"/>
    <property type="match status" value="1"/>
</dbReference>
<dbReference type="GO" id="GO:0046872">
    <property type="term" value="F:metal ion binding"/>
    <property type="evidence" value="ECO:0007669"/>
    <property type="project" value="UniProtKB-KW"/>
</dbReference>
<dbReference type="InterPro" id="IPR020561">
    <property type="entry name" value="PRibGlycinamid_synth_ATP-grasp"/>
</dbReference>
<evidence type="ECO:0000256" key="15">
    <source>
        <dbReference type="PROSITE-ProRule" id="PRU00409"/>
    </source>
</evidence>
<evidence type="ECO:0000256" key="9">
    <source>
        <dbReference type="ARBA" id="ARBA00022840"/>
    </source>
</evidence>
<organism evidence="17 18">
    <name type="scientific">Aphanothece sacrum FPU1</name>
    <dbReference type="NCBI Taxonomy" id="1920663"/>
    <lineage>
        <taxon>Bacteria</taxon>
        <taxon>Bacillati</taxon>
        <taxon>Cyanobacteriota</taxon>
        <taxon>Cyanophyceae</taxon>
        <taxon>Oscillatoriophycideae</taxon>
        <taxon>Chroococcales</taxon>
        <taxon>Aphanothecaceae</taxon>
        <taxon>Aphanothece</taxon>
    </lineage>
</organism>
<protein>
    <recommendedName>
        <fullName evidence="4 14">Phosphoribosylamine--glycine ligase</fullName>
        <ecNumber evidence="4 14">6.3.4.13</ecNumber>
    </recommendedName>
    <alternativeName>
        <fullName evidence="14">GARS</fullName>
    </alternativeName>
    <alternativeName>
        <fullName evidence="12 14">Glycinamide ribonucleotide synthetase</fullName>
    </alternativeName>
    <alternativeName>
        <fullName evidence="13 14">Phosphoribosylglycinamide synthetase</fullName>
    </alternativeName>
</protein>
<reference evidence="18" key="1">
    <citation type="submission" date="2017-05" db="EMBL/GenBank/DDBJ databases">
        <title>Physiological properties and genetic analysis related to exopolysaccharide production of fresh-water unicellular cyanobacterium Aphanothece sacrum, Suizenji Nori, that has been cultured as a food source in Japan.</title>
        <authorList>
            <person name="Kanesaki Y."/>
            <person name="Yoshikawa S."/>
            <person name="Ohki K."/>
        </authorList>
    </citation>
    <scope>NUCLEOTIDE SEQUENCE [LARGE SCALE GENOMIC DNA]</scope>
    <source>
        <strain evidence="18">FPU1</strain>
    </source>
</reference>
<name>A0A401IJZ3_APHSA</name>
<dbReference type="SUPFAM" id="SSF52440">
    <property type="entry name" value="PreATP-grasp domain"/>
    <property type="match status" value="1"/>
</dbReference>
<dbReference type="GO" id="GO:0006189">
    <property type="term" value="P:'de novo' IMP biosynthetic process"/>
    <property type="evidence" value="ECO:0007669"/>
    <property type="project" value="UniProtKB-UniRule"/>
</dbReference>
<dbReference type="InterPro" id="IPR011054">
    <property type="entry name" value="Rudment_hybrid_motif"/>
</dbReference>
<dbReference type="GO" id="GO:0009113">
    <property type="term" value="P:purine nucleobase biosynthetic process"/>
    <property type="evidence" value="ECO:0007669"/>
    <property type="project" value="InterPro"/>
</dbReference>
<dbReference type="Gene3D" id="3.30.470.20">
    <property type="entry name" value="ATP-grasp fold, B domain"/>
    <property type="match status" value="1"/>
</dbReference>
<dbReference type="InterPro" id="IPR016185">
    <property type="entry name" value="PreATP-grasp_dom_sf"/>
</dbReference>
<keyword evidence="6" id="KW-0479">Metal-binding</keyword>
<dbReference type="Pfam" id="PF01071">
    <property type="entry name" value="GARS_A"/>
    <property type="match status" value="1"/>
</dbReference>
<dbReference type="Gene3D" id="3.40.50.20">
    <property type="match status" value="1"/>
</dbReference>
<keyword evidence="8 14" id="KW-0658">Purine biosynthesis</keyword>
<dbReference type="Pfam" id="PF02844">
    <property type="entry name" value="GARS_N"/>
    <property type="match status" value="1"/>
</dbReference>
<evidence type="ECO:0000313" key="17">
    <source>
        <dbReference type="EMBL" id="GBF81536.1"/>
    </source>
</evidence>
<keyword evidence="18" id="KW-1185">Reference proteome</keyword>
<dbReference type="GO" id="GO:0005524">
    <property type="term" value="F:ATP binding"/>
    <property type="evidence" value="ECO:0007669"/>
    <property type="project" value="UniProtKB-UniRule"/>
</dbReference>
<dbReference type="InterPro" id="IPR020559">
    <property type="entry name" value="PRibGlycinamide_synth_CS"/>
</dbReference>
<dbReference type="InterPro" id="IPR013815">
    <property type="entry name" value="ATP_grasp_subdomain_1"/>
</dbReference>
<dbReference type="InterPro" id="IPR000115">
    <property type="entry name" value="PRibGlycinamide_synth"/>
</dbReference>
<dbReference type="EC" id="6.3.4.13" evidence="4 14"/>
<dbReference type="Proteomes" id="UP000287247">
    <property type="component" value="Unassembled WGS sequence"/>
</dbReference>
<keyword evidence="10" id="KW-0464">Manganese</keyword>
<evidence type="ECO:0000259" key="16">
    <source>
        <dbReference type="PROSITE" id="PS50975"/>
    </source>
</evidence>
<dbReference type="PROSITE" id="PS00184">
    <property type="entry name" value="GARS"/>
    <property type="match status" value="1"/>
</dbReference>
<comment type="caution">
    <text evidence="17">The sequence shown here is derived from an EMBL/GenBank/DDBJ whole genome shotgun (WGS) entry which is preliminary data.</text>
</comment>
<dbReference type="AlphaFoldDB" id="A0A401IJZ3"/>
<comment type="catalytic activity">
    <reaction evidence="14">
        <text>5-phospho-beta-D-ribosylamine + glycine + ATP = N(1)-(5-phospho-beta-D-ribosyl)glycinamide + ADP + phosphate + H(+)</text>
        <dbReference type="Rhea" id="RHEA:17453"/>
        <dbReference type="ChEBI" id="CHEBI:15378"/>
        <dbReference type="ChEBI" id="CHEBI:30616"/>
        <dbReference type="ChEBI" id="CHEBI:43474"/>
        <dbReference type="ChEBI" id="CHEBI:57305"/>
        <dbReference type="ChEBI" id="CHEBI:58681"/>
        <dbReference type="ChEBI" id="CHEBI:143788"/>
        <dbReference type="ChEBI" id="CHEBI:456216"/>
        <dbReference type="EC" id="6.3.4.13"/>
    </reaction>
</comment>
<evidence type="ECO:0000256" key="8">
    <source>
        <dbReference type="ARBA" id="ARBA00022755"/>
    </source>
</evidence>
<dbReference type="SUPFAM" id="SSF51246">
    <property type="entry name" value="Rudiment single hybrid motif"/>
    <property type="match status" value="1"/>
</dbReference>